<proteinExistence type="predicted"/>
<evidence type="ECO:0000313" key="3">
    <source>
        <dbReference type="Proteomes" id="UP000663419"/>
    </source>
</evidence>
<reference evidence="2" key="1">
    <citation type="submission" date="2021-01" db="EMBL/GenBank/DDBJ databases">
        <title>Chromosome-level genome assembly of a human fungal pathogen reveals clustering of transcriptionally co-regulated genes.</title>
        <authorList>
            <person name="Voorhies M."/>
            <person name="Cohen S."/>
            <person name="Shea T.P."/>
            <person name="Petrus S."/>
            <person name="Munoz J.F."/>
            <person name="Poplawski S."/>
            <person name="Goldman W.E."/>
            <person name="Michael T."/>
            <person name="Cuomo C.A."/>
            <person name="Sil A."/>
            <person name="Beyhan S."/>
        </authorList>
    </citation>
    <scope>NUCLEOTIDE SEQUENCE</scope>
    <source>
        <strain evidence="2">H88</strain>
    </source>
</reference>
<dbReference type="InterPro" id="IPR057394">
    <property type="entry name" value="PIGBOS1"/>
</dbReference>
<organism evidence="2 3">
    <name type="scientific">Ajellomyces capsulatus (strain H88)</name>
    <name type="common">Darling's disease fungus</name>
    <name type="synonym">Histoplasma capsulatum</name>
    <dbReference type="NCBI Taxonomy" id="544711"/>
    <lineage>
        <taxon>Eukaryota</taxon>
        <taxon>Fungi</taxon>
        <taxon>Dikarya</taxon>
        <taxon>Ascomycota</taxon>
        <taxon>Pezizomycotina</taxon>
        <taxon>Eurotiomycetes</taxon>
        <taxon>Eurotiomycetidae</taxon>
        <taxon>Onygenales</taxon>
        <taxon>Ajellomycetaceae</taxon>
        <taxon>Histoplasma</taxon>
    </lineage>
</organism>
<dbReference type="AlphaFoldDB" id="A0A8A1LS97"/>
<feature type="region of interest" description="Disordered" evidence="1">
    <location>
        <begin position="36"/>
        <end position="81"/>
    </location>
</feature>
<protein>
    <submittedName>
        <fullName evidence="2">Uncharacterized protein</fullName>
    </submittedName>
</protein>
<dbReference type="EMBL" id="CP069106">
    <property type="protein sequence ID" value="QSS57118.1"/>
    <property type="molecule type" value="Genomic_DNA"/>
</dbReference>
<evidence type="ECO:0000313" key="2">
    <source>
        <dbReference type="EMBL" id="QSS57118.1"/>
    </source>
</evidence>
<accession>A0A8A1LS97</accession>
<dbReference type="Proteomes" id="UP000663419">
    <property type="component" value="Chromosome 5"/>
</dbReference>
<name>A0A8A1LS97_AJEC8</name>
<dbReference type="VEuPathDB" id="FungiDB:I7I53_05519"/>
<sequence length="81" mass="8619">MGRIRGFLPAALAVGFGVLNGYVTFAPSFMSLEADKRHEKTHGNESATPSQPSQPKSTTNNVTATSEINSTPKTTPESPKK</sequence>
<evidence type="ECO:0000256" key="1">
    <source>
        <dbReference type="SAM" id="MobiDB-lite"/>
    </source>
</evidence>
<gene>
    <name evidence="2" type="ORF">I7I53_05519</name>
</gene>
<feature type="compositionally biased region" description="Polar residues" evidence="1">
    <location>
        <begin position="44"/>
        <end position="81"/>
    </location>
</feature>
<dbReference type="Pfam" id="PF23670">
    <property type="entry name" value="PIGBOS1"/>
    <property type="match status" value="1"/>
</dbReference>